<protein>
    <recommendedName>
        <fullName evidence="2">Bacteriophage T5 Orf172 DNA-binding domain-containing protein</fullName>
    </recommendedName>
</protein>
<name>A0ABV0KBL9_9CYAN</name>
<feature type="region of interest" description="Disordered" evidence="1">
    <location>
        <begin position="692"/>
        <end position="733"/>
    </location>
</feature>
<evidence type="ECO:0000313" key="4">
    <source>
        <dbReference type="Proteomes" id="UP001482513"/>
    </source>
</evidence>
<dbReference type="InterPro" id="IPR018306">
    <property type="entry name" value="Phage_T5_Orf172_DNA-bd"/>
</dbReference>
<gene>
    <name evidence="3" type="ORF">NC992_24935</name>
</gene>
<dbReference type="EMBL" id="JAMPKX010000021">
    <property type="protein sequence ID" value="MEP0950142.1"/>
    <property type="molecule type" value="Genomic_DNA"/>
</dbReference>
<dbReference type="Pfam" id="PF10544">
    <property type="entry name" value="T5orf172"/>
    <property type="match status" value="1"/>
</dbReference>
<feature type="compositionally biased region" description="Polar residues" evidence="1">
    <location>
        <begin position="712"/>
        <end position="725"/>
    </location>
</feature>
<accession>A0ABV0KBL9</accession>
<dbReference type="Proteomes" id="UP001482513">
    <property type="component" value="Unassembled WGS sequence"/>
</dbReference>
<organism evidence="3 4">
    <name type="scientific">Leptolyngbya subtilissima DQ-A4</name>
    <dbReference type="NCBI Taxonomy" id="2933933"/>
    <lineage>
        <taxon>Bacteria</taxon>
        <taxon>Bacillati</taxon>
        <taxon>Cyanobacteriota</taxon>
        <taxon>Cyanophyceae</taxon>
        <taxon>Leptolyngbyales</taxon>
        <taxon>Leptolyngbyaceae</taxon>
        <taxon>Leptolyngbya group</taxon>
        <taxon>Leptolyngbya</taxon>
    </lineage>
</organism>
<dbReference type="RefSeq" id="WP_190706904.1">
    <property type="nucleotide sequence ID" value="NZ_JAMPKX010000021.1"/>
</dbReference>
<sequence>MSESNPLDKLPSPDFSTKRIYAYQLSLSELARRIKVGETERSVRSRVKEQVNTAGLSDVVKILMDEPAVAADGRTFRDVDVHEVLKRMPGVTHRTEGGGVEWFECSLEQVQSAYNSVYAGETFTRVRDKSFGLRGEQIRAIEMADAYLTFALADGREARFLWNAKMRFGKTFAAYHLAMRRNAKRVLVVTYKPAVEDAWRTDLETHTDFEGWVFFSRASTEDPSFIATDTPLVCFSSLQDLRGRTVDGAIKEQNQWIHDVVWDLVIVDEYHYGAWNDATQELLSGEVGGGETELANARGADSEEDDSKDLVERLDNIKGKVFLCLSGTPFRAIASNEFSDEQIFNWTYTDEQRAKEEFAANYPDQRNPYGALPQMNLLVYQLPKKLREVAIGGKRNEFDLNTFFAATGNGKRASFTHRDQVQAWLDWLRGQDVGAAVQVLDVSTAKPFPYADTNVLPYMNHSVWFLPAVASVFAMRNLLAEPHNAVSWGQFTVLPVAGKQAGDGADALPPVREAICSGYDTKTITLTCGKLLTGVTVPQWSAILMLKNLEAPESYFQAAFRVQSPWSVWNPDGTNPNEERVLKPACLVLDFAPTRALRLFADYGMRLGRGMDADNDVKELSKYLPVLGFDGTRMQPVDVDEIIDTAFQTTTVDTRWMQSRKFINPDASKLELLSEEVRRALICVTKQRQSDRSADEDENVINKTPELKEGEGNTSNDSEDGGSNTDQEDDLPEEDLANRLSFIAKRINAFMYLSDDIEKNLKDVLATDEAELFRMVMELRKDEMAALVDAGLFHEQAMRLAIHQFRRADVASFRYTGLDPRSGPESIKGSTDA</sequence>
<evidence type="ECO:0000259" key="2">
    <source>
        <dbReference type="Pfam" id="PF10544"/>
    </source>
</evidence>
<feature type="domain" description="Bacteriophage T5 Orf172 DNA-binding" evidence="2">
    <location>
        <begin position="21"/>
        <end position="115"/>
    </location>
</feature>
<evidence type="ECO:0000313" key="3">
    <source>
        <dbReference type="EMBL" id="MEP0950142.1"/>
    </source>
</evidence>
<comment type="caution">
    <text evidence="3">The sequence shown here is derived from an EMBL/GenBank/DDBJ whole genome shotgun (WGS) entry which is preliminary data.</text>
</comment>
<dbReference type="SUPFAM" id="SSF52540">
    <property type="entry name" value="P-loop containing nucleoside triphosphate hydrolases"/>
    <property type="match status" value="1"/>
</dbReference>
<reference evidence="3 4" key="1">
    <citation type="submission" date="2022-04" db="EMBL/GenBank/DDBJ databases">
        <title>Positive selection, recombination, and allopatry shape intraspecific diversity of widespread and dominant cyanobacteria.</title>
        <authorList>
            <person name="Wei J."/>
            <person name="Shu W."/>
            <person name="Hu C."/>
        </authorList>
    </citation>
    <scope>NUCLEOTIDE SEQUENCE [LARGE SCALE GENOMIC DNA]</scope>
    <source>
        <strain evidence="3 4">DQ-A4</strain>
    </source>
</reference>
<proteinExistence type="predicted"/>
<dbReference type="Gene3D" id="3.40.50.300">
    <property type="entry name" value="P-loop containing nucleotide triphosphate hydrolases"/>
    <property type="match status" value="1"/>
</dbReference>
<keyword evidence="4" id="KW-1185">Reference proteome</keyword>
<evidence type="ECO:0000256" key="1">
    <source>
        <dbReference type="SAM" id="MobiDB-lite"/>
    </source>
</evidence>
<dbReference type="InterPro" id="IPR027417">
    <property type="entry name" value="P-loop_NTPase"/>
</dbReference>